<dbReference type="InterPro" id="IPR014149">
    <property type="entry name" value="Conjug-transfer_TrbB"/>
</dbReference>
<name>E5BI46_9FUSO</name>
<dbReference type="InterPro" id="IPR001482">
    <property type="entry name" value="T2SS/T4SS_dom"/>
</dbReference>
<sequence>MTKNQNNLLDLLEISLGKEVLSYLSEDIVTEITMNDDGTVWVDTLDRGWVLTNIRLEEEAVYSIIALVANSVNQEVTMQTPIISAELPGSGFRFEGNIPGISSRSVFNIRKYSILNFVLDDYVKSNIMSEEQKRVIEEAVKHHRNILVVGGTGSGKTTLCNAILSEIAKYQERIIIIQDTNELKCACPNRLFLRSNQYVSMRDLLTSTLRRTPRRIVIGEVRDGAALNVLKAWNTGHPGGLCTLHADSAELGLFQLEGYVSEVSQNSQRDTIARTVDLIVDLQKEGLGRKVRGIIQVEGLDDSGNYILKNIA</sequence>
<dbReference type="RefSeq" id="WP_005959385.1">
    <property type="nucleotide sequence ID" value="NZ_GG657974.1"/>
</dbReference>
<dbReference type="PANTHER" id="PTHR30486:SF6">
    <property type="entry name" value="TYPE IV PILUS RETRACTATION ATPASE PILT"/>
    <property type="match status" value="1"/>
</dbReference>
<comment type="similarity">
    <text evidence="1">Belongs to the GSP E family.</text>
</comment>
<dbReference type="HOGENOM" id="CLU_005379_3_0_0"/>
<dbReference type="NCBIfam" id="TIGR02782">
    <property type="entry name" value="TrbB_P"/>
    <property type="match status" value="1"/>
</dbReference>
<evidence type="ECO:0000259" key="2">
    <source>
        <dbReference type="SMART" id="SM00382"/>
    </source>
</evidence>
<dbReference type="AlphaFoldDB" id="E5BI46"/>
<dbReference type="Proteomes" id="UP000002975">
    <property type="component" value="Unassembled WGS sequence"/>
</dbReference>
<dbReference type="SUPFAM" id="SSF52540">
    <property type="entry name" value="P-loop containing nucleoside triphosphate hydrolases"/>
    <property type="match status" value="1"/>
</dbReference>
<dbReference type="CDD" id="cd01130">
    <property type="entry name" value="VirB11-like_ATPase"/>
    <property type="match status" value="1"/>
</dbReference>
<dbReference type="PANTHER" id="PTHR30486">
    <property type="entry name" value="TWITCHING MOTILITY PROTEIN PILT"/>
    <property type="match status" value="1"/>
</dbReference>
<dbReference type="GO" id="GO:0005737">
    <property type="term" value="C:cytoplasm"/>
    <property type="evidence" value="ECO:0007669"/>
    <property type="project" value="InterPro"/>
</dbReference>
<evidence type="ECO:0000256" key="1">
    <source>
        <dbReference type="ARBA" id="ARBA00006611"/>
    </source>
</evidence>
<dbReference type="GO" id="GO:0016887">
    <property type="term" value="F:ATP hydrolysis activity"/>
    <property type="evidence" value="ECO:0007669"/>
    <property type="project" value="InterPro"/>
</dbReference>
<dbReference type="OrthoDB" id="9810761at2"/>
<evidence type="ECO:0000313" key="3">
    <source>
        <dbReference type="EMBL" id="EFS22169.1"/>
    </source>
</evidence>
<dbReference type="GO" id="GO:0005524">
    <property type="term" value="F:ATP binding"/>
    <property type="evidence" value="ECO:0007669"/>
    <property type="project" value="InterPro"/>
</dbReference>
<dbReference type="Pfam" id="PF00437">
    <property type="entry name" value="T2SSE"/>
    <property type="match status" value="1"/>
</dbReference>
<gene>
    <name evidence="3" type="primary">trbB</name>
    <name evidence="3" type="ORF">FSBG_01666</name>
</gene>
<dbReference type="Gene3D" id="3.40.50.300">
    <property type="entry name" value="P-loop containing nucleotide triphosphate hydrolases"/>
    <property type="match status" value="1"/>
</dbReference>
<keyword evidence="4" id="KW-1185">Reference proteome</keyword>
<dbReference type="Gene3D" id="3.30.450.90">
    <property type="match status" value="1"/>
</dbReference>
<evidence type="ECO:0000313" key="4">
    <source>
        <dbReference type="Proteomes" id="UP000002975"/>
    </source>
</evidence>
<dbReference type="InterPro" id="IPR003593">
    <property type="entry name" value="AAA+_ATPase"/>
</dbReference>
<dbReference type="EMBL" id="GG657974">
    <property type="protein sequence ID" value="EFS22169.1"/>
    <property type="molecule type" value="Genomic_DNA"/>
</dbReference>
<reference evidence="3 4" key="1">
    <citation type="submission" date="2009-02" db="EMBL/GenBank/DDBJ databases">
        <title>The Genome Sequence of Fusobacterium sp. 3_1_5R.</title>
        <authorList>
            <consortium name="The Broad Institute Genome Sequencing Platform"/>
            <person name="Ward D."/>
            <person name="Young S.K."/>
            <person name="Kodira C.D."/>
            <person name="Zeng Q."/>
            <person name="Koehrsen M."/>
            <person name="Alvarado L."/>
            <person name="Berlin A."/>
            <person name="Borenstein D."/>
            <person name="Chen Z."/>
            <person name="Engels R."/>
            <person name="Freedman E."/>
            <person name="Gellesch M."/>
            <person name="Goldberg J."/>
            <person name="Griggs A."/>
            <person name="Gujja S."/>
            <person name="Heiman D."/>
            <person name="Hepburn T."/>
            <person name="Howarth C."/>
            <person name="Jen D."/>
            <person name="Larson L."/>
            <person name="Lewis B."/>
            <person name="Mehta T."/>
            <person name="Park D."/>
            <person name="Pearson M."/>
            <person name="Roberts A."/>
            <person name="Saif S."/>
            <person name="Shea T."/>
            <person name="Shenoy N."/>
            <person name="Sisk P."/>
            <person name="Stolte C."/>
            <person name="Sykes S."/>
            <person name="Walk T."/>
            <person name="White J."/>
            <person name="Yandava C."/>
            <person name="Allen-Vercoe E."/>
            <person name="Strauss J."/>
            <person name="Ambrose C."/>
            <person name="Lander E."/>
            <person name="Nusbaum C."/>
            <person name="Galagan J."/>
            <person name="Birren B."/>
        </authorList>
    </citation>
    <scope>NUCLEOTIDE SEQUENCE [LARGE SCALE GENOMIC DNA]</scope>
    <source>
        <strain evidence="3 4">3_1_5R</strain>
    </source>
</reference>
<accession>E5BI46</accession>
<dbReference type="InterPro" id="IPR050921">
    <property type="entry name" value="T4SS_GSP_E_ATPase"/>
</dbReference>
<protein>
    <submittedName>
        <fullName evidence="3">P-type conjugative transfer ATPase TrbB</fullName>
    </submittedName>
</protein>
<proteinExistence type="inferred from homology"/>
<dbReference type="InterPro" id="IPR027417">
    <property type="entry name" value="P-loop_NTPase"/>
</dbReference>
<dbReference type="SMART" id="SM00382">
    <property type="entry name" value="AAA"/>
    <property type="match status" value="1"/>
</dbReference>
<organism evidence="3 4">
    <name type="scientific">Fusobacterium gonidiaformans 3-1-5R</name>
    <dbReference type="NCBI Taxonomy" id="469605"/>
    <lineage>
        <taxon>Bacteria</taxon>
        <taxon>Fusobacteriati</taxon>
        <taxon>Fusobacteriota</taxon>
        <taxon>Fusobacteriia</taxon>
        <taxon>Fusobacteriales</taxon>
        <taxon>Fusobacteriaceae</taxon>
        <taxon>Fusobacterium</taxon>
    </lineage>
</organism>
<feature type="domain" description="AAA+ ATPase" evidence="2">
    <location>
        <begin position="142"/>
        <end position="286"/>
    </location>
</feature>